<dbReference type="PROSITE" id="PS50835">
    <property type="entry name" value="IG_LIKE"/>
    <property type="match status" value="1"/>
</dbReference>
<dbReference type="SMART" id="SM00409">
    <property type="entry name" value="IG"/>
    <property type="match status" value="2"/>
</dbReference>
<dbReference type="SUPFAM" id="SSF48726">
    <property type="entry name" value="Immunoglobulin"/>
    <property type="match status" value="4"/>
</dbReference>
<dbReference type="GO" id="GO:0042101">
    <property type="term" value="C:T cell receptor complex"/>
    <property type="evidence" value="ECO:0007669"/>
    <property type="project" value="UniProtKB-KW"/>
</dbReference>
<evidence type="ECO:0000313" key="8">
    <source>
        <dbReference type="Proteomes" id="UP000245340"/>
    </source>
</evidence>
<dbReference type="InterPro" id="IPR036179">
    <property type="entry name" value="Ig-like_dom_sf"/>
</dbReference>
<dbReference type="GO" id="GO:0002250">
    <property type="term" value="P:adaptive immune response"/>
    <property type="evidence" value="ECO:0007669"/>
    <property type="project" value="UniProtKB-KW"/>
</dbReference>
<dbReference type="PANTHER" id="PTHR19367">
    <property type="entry name" value="T-CELL RECEPTOR ALPHA CHAIN V REGION"/>
    <property type="match status" value="1"/>
</dbReference>
<keyword evidence="8" id="KW-1185">Reference proteome</keyword>
<dbReference type="PANTHER" id="PTHR19367:SF18">
    <property type="entry name" value="T CELL RECEPTOR ALPHA VARIABLE 16"/>
    <property type="match status" value="1"/>
</dbReference>
<dbReference type="InterPro" id="IPR013106">
    <property type="entry name" value="Ig_V-set"/>
</dbReference>
<keyword evidence="3" id="KW-0675">Receptor</keyword>
<keyword evidence="5" id="KW-0391">Immunity</keyword>
<name>A0A9B0GMY6_ODORO</name>
<dbReference type="InterPro" id="IPR013783">
    <property type="entry name" value="Ig-like_fold"/>
</dbReference>
<evidence type="ECO:0000256" key="2">
    <source>
        <dbReference type="ARBA" id="ARBA00023130"/>
    </source>
</evidence>
<evidence type="ECO:0000259" key="7">
    <source>
        <dbReference type="PROSITE" id="PS50835"/>
    </source>
</evidence>
<dbReference type="InterPro" id="IPR051287">
    <property type="entry name" value="TCR_variable_region"/>
</dbReference>
<dbReference type="InterPro" id="IPR007110">
    <property type="entry name" value="Ig-like_dom"/>
</dbReference>
<dbReference type="Proteomes" id="UP000245340">
    <property type="component" value="Unplaced"/>
</dbReference>
<dbReference type="Gene3D" id="2.60.40.10">
    <property type="entry name" value="Immunoglobulins"/>
    <property type="match status" value="4"/>
</dbReference>
<keyword evidence="4" id="KW-0393">Immunoglobulin domain</keyword>
<reference evidence="9" key="1">
    <citation type="submission" date="2025-08" db="UniProtKB">
        <authorList>
            <consortium name="RefSeq"/>
        </authorList>
    </citation>
    <scope>IDENTIFICATION</scope>
</reference>
<evidence type="ECO:0000256" key="4">
    <source>
        <dbReference type="ARBA" id="ARBA00023319"/>
    </source>
</evidence>
<dbReference type="AlphaFoldDB" id="A0A9B0GMY6"/>
<protein>
    <submittedName>
        <fullName evidence="9">Uncharacterized protein LOC101366017</fullName>
    </submittedName>
</protein>
<dbReference type="InterPro" id="IPR003599">
    <property type="entry name" value="Ig_sub"/>
</dbReference>
<proteinExistence type="predicted"/>
<keyword evidence="5" id="KW-1279">T cell receptor</keyword>
<sequence length="523" mass="58615">MTSDFLRRSPNKYLKEFQTQRSFVMVIKDLIGSIIQTIWIDVSGGTGAQSVTQPDAHVTVSEEDFLELRCNYSYSGTPYLYWYVQYPNQGLQLLLKYVSGNTKVQGFLEDQDYLQYPILPLEEDVTQIELDRKPETSQLFEEELLLYTPVNSLTTLSVSMWLNCLQKRASCFLCSSDMKATLLSVLGMIFTLRGTGAQTVTQPEDFISVFEGNFVQVKCNYSYSGSPVLFWYVQYPKRGLQLLLKHISGESIKGFTASLNKDETSFHLKKQSAQEEDSATYYCALRDTVTGFIREAEHKPFVELQKDSGRGFVWLVLIHSNEREKHSGRLQVTLNSSIKSSSLSLMASQTVDTATYICATEHRGTTGDTVTQTEGSVTLREGTPLTLNCTYESSYSVFVFWYVQYQNKEPELLLKSSSENQRVEHHGFQADLKSDKSFHLEKRSVQMSDSAVYYCVLGGTVRTTGGGAERKPRAAQEAPGSGQPGGQNDDLFLSSQCPGLGITRGKEKIPARMAPHSGTLVLL</sequence>
<feature type="domain" description="Ig-like" evidence="7">
    <location>
        <begin position="368"/>
        <end position="455"/>
    </location>
</feature>
<feature type="region of interest" description="Disordered" evidence="6">
    <location>
        <begin position="464"/>
        <end position="490"/>
    </location>
</feature>
<dbReference type="SMART" id="SM00406">
    <property type="entry name" value="IGv"/>
    <property type="match status" value="3"/>
</dbReference>
<dbReference type="Pfam" id="PF07686">
    <property type="entry name" value="V-set"/>
    <property type="match status" value="2"/>
</dbReference>
<evidence type="ECO:0000256" key="6">
    <source>
        <dbReference type="SAM" id="MobiDB-lite"/>
    </source>
</evidence>
<evidence type="ECO:0000256" key="5">
    <source>
        <dbReference type="ARBA" id="ARBA00043266"/>
    </source>
</evidence>
<dbReference type="RefSeq" id="XP_004402223.1">
    <property type="nucleotide sequence ID" value="XM_004402166.1"/>
</dbReference>
<organism evidence="8 9">
    <name type="scientific">Odobenus rosmarus divergens</name>
    <name type="common">Pacific walrus</name>
    <dbReference type="NCBI Taxonomy" id="9708"/>
    <lineage>
        <taxon>Eukaryota</taxon>
        <taxon>Metazoa</taxon>
        <taxon>Chordata</taxon>
        <taxon>Craniata</taxon>
        <taxon>Vertebrata</taxon>
        <taxon>Euteleostomi</taxon>
        <taxon>Mammalia</taxon>
        <taxon>Eutheria</taxon>
        <taxon>Laurasiatheria</taxon>
        <taxon>Carnivora</taxon>
        <taxon>Caniformia</taxon>
        <taxon>Pinnipedia</taxon>
        <taxon>Odobenidae</taxon>
        <taxon>Odobenus</taxon>
    </lineage>
</organism>
<keyword evidence="2" id="KW-1064">Adaptive immunity</keyword>
<evidence type="ECO:0000256" key="1">
    <source>
        <dbReference type="ARBA" id="ARBA00022729"/>
    </source>
</evidence>
<evidence type="ECO:0000256" key="3">
    <source>
        <dbReference type="ARBA" id="ARBA00023170"/>
    </source>
</evidence>
<accession>A0A9B0GMY6</accession>
<evidence type="ECO:0000313" key="9">
    <source>
        <dbReference type="RefSeq" id="XP_004402223.1"/>
    </source>
</evidence>
<keyword evidence="1" id="KW-0732">Signal</keyword>
<gene>
    <name evidence="9" type="primary">LOC101366017</name>
</gene>